<keyword evidence="2 5" id="KW-0808">Transferase</keyword>
<keyword evidence="6" id="KW-1185">Reference proteome</keyword>
<protein>
    <submittedName>
        <fullName evidence="5">Glycosyltransferase family 4 protein</fullName>
        <ecNumber evidence="5">2.4.-.-</ecNumber>
    </submittedName>
</protein>
<evidence type="ECO:0000259" key="3">
    <source>
        <dbReference type="Pfam" id="PF00534"/>
    </source>
</evidence>
<gene>
    <name evidence="5" type="ORF">ACEZDE_08035</name>
</gene>
<dbReference type="Proteomes" id="UP001592531">
    <property type="component" value="Unassembled WGS sequence"/>
</dbReference>
<feature type="domain" description="Glycosyl transferase family 1" evidence="3">
    <location>
        <begin position="351"/>
        <end position="483"/>
    </location>
</feature>
<keyword evidence="1 5" id="KW-0328">Glycosyltransferase</keyword>
<feature type="domain" description="Glycosyltransferase subfamily 4-like N-terminal" evidence="4">
    <location>
        <begin position="210"/>
        <end position="335"/>
    </location>
</feature>
<name>A0ABV6VSS8_9ACTN</name>
<evidence type="ECO:0000256" key="1">
    <source>
        <dbReference type="ARBA" id="ARBA00022676"/>
    </source>
</evidence>
<dbReference type="EMBL" id="JBHFAB010000004">
    <property type="protein sequence ID" value="MFC1416587.1"/>
    <property type="molecule type" value="Genomic_DNA"/>
</dbReference>
<proteinExistence type="predicted"/>
<evidence type="ECO:0000259" key="4">
    <source>
        <dbReference type="Pfam" id="PF13439"/>
    </source>
</evidence>
<dbReference type="InterPro" id="IPR001296">
    <property type="entry name" value="Glyco_trans_1"/>
</dbReference>
<dbReference type="EC" id="2.4.-.-" evidence="5"/>
<dbReference type="CDD" id="cd03801">
    <property type="entry name" value="GT4_PimA-like"/>
    <property type="match status" value="1"/>
</dbReference>
<dbReference type="Pfam" id="PF13439">
    <property type="entry name" value="Glyco_transf_4"/>
    <property type="match status" value="1"/>
</dbReference>
<dbReference type="SUPFAM" id="SSF53756">
    <property type="entry name" value="UDP-Glycosyltransferase/glycogen phosphorylase"/>
    <property type="match status" value="1"/>
</dbReference>
<comment type="caution">
    <text evidence="5">The sequence shown here is derived from an EMBL/GenBank/DDBJ whole genome shotgun (WGS) entry which is preliminary data.</text>
</comment>
<evidence type="ECO:0000313" key="5">
    <source>
        <dbReference type="EMBL" id="MFC1416587.1"/>
    </source>
</evidence>
<dbReference type="PANTHER" id="PTHR45947:SF3">
    <property type="entry name" value="SULFOQUINOVOSYL TRANSFERASE SQD2"/>
    <property type="match status" value="1"/>
</dbReference>
<accession>A0ABV6VSS8</accession>
<evidence type="ECO:0000313" key="6">
    <source>
        <dbReference type="Proteomes" id="UP001592531"/>
    </source>
</evidence>
<dbReference type="Pfam" id="PF00534">
    <property type="entry name" value="Glycos_transf_1"/>
    <property type="match status" value="1"/>
</dbReference>
<organism evidence="5 6">
    <name type="scientific">Streptacidiphilus cavernicola</name>
    <dbReference type="NCBI Taxonomy" id="3342716"/>
    <lineage>
        <taxon>Bacteria</taxon>
        <taxon>Bacillati</taxon>
        <taxon>Actinomycetota</taxon>
        <taxon>Actinomycetes</taxon>
        <taxon>Kitasatosporales</taxon>
        <taxon>Streptomycetaceae</taxon>
        <taxon>Streptacidiphilus</taxon>
    </lineage>
</organism>
<dbReference type="PANTHER" id="PTHR45947">
    <property type="entry name" value="SULFOQUINOVOSYL TRANSFERASE SQD2"/>
    <property type="match status" value="1"/>
</dbReference>
<evidence type="ECO:0000256" key="2">
    <source>
        <dbReference type="ARBA" id="ARBA00022679"/>
    </source>
</evidence>
<reference evidence="5 6" key="1">
    <citation type="submission" date="2024-09" db="EMBL/GenBank/DDBJ databases">
        <authorList>
            <person name="Lee S.D."/>
        </authorList>
    </citation>
    <scope>NUCLEOTIDE SEQUENCE [LARGE SCALE GENOMIC DNA]</scope>
    <source>
        <strain evidence="5 6">N8-3</strain>
    </source>
</reference>
<dbReference type="InterPro" id="IPR028098">
    <property type="entry name" value="Glyco_trans_4-like_N"/>
</dbReference>
<dbReference type="RefSeq" id="WP_380533920.1">
    <property type="nucleotide sequence ID" value="NZ_JBHFAB010000004.1"/>
</dbReference>
<dbReference type="InterPro" id="IPR050194">
    <property type="entry name" value="Glycosyltransferase_grp1"/>
</dbReference>
<dbReference type="GO" id="GO:0016757">
    <property type="term" value="F:glycosyltransferase activity"/>
    <property type="evidence" value="ECO:0007669"/>
    <property type="project" value="UniProtKB-KW"/>
</dbReference>
<dbReference type="Gene3D" id="3.40.50.2000">
    <property type="entry name" value="Glycogen Phosphorylase B"/>
    <property type="match status" value="2"/>
</dbReference>
<sequence length="742" mass="79498">MDDQRMNRHVLYLALGAYRVAAATEQVTALAAAGDSVVLVAPGTPAWDGPATALGALDGVEVVRLEPDRNGSVGKAAERLLGRRSGPLAAAEVLIAGDAQALPAAWNAQRRKPGLELRLERHETGGRTAAPADLAVLTPWYPSPNNPLAGAFVKASTAAVADRFGKVATYHTEDWSGKVDPKTNTTIMIAAERLRARPELVPVLDTPEGELTRVPVPLMHRKHYKPWVAAQTHALAKALPTGRIEAPVVHAHTGVYGGVLAMNLARPDARIVVTEHSSFLAKVFEQAGGRELYRRVLARADAFLCVSGSLRDQVAQEFPEYADKLRVVPNVIDFDLFTPGPARSPELLRWLYLGRLVEDKGVRELVEAFGRVAATEPRARLTLVGSGPLKASLLARAAELGVGARLEILPSVSHEDVNELMHQYDLLVHASRGETFGMTVVEAVAAGLPVLVARSAGPVETLAGIGSTAGALMDVSEDPQVIVDAYWRLRGAVDQLDLAAARASLEARFGRDAVAEQLMDAYLGPVTAAVPDSLPATASAAEPAPKATTTTSEPVGRAVVLALTPPAPERTAQFANELVQRGVQVTVVTARSRSLWDKAGLDPRTAFVTIEKADKGQLVPRAERFVVYSAPRRIIGKARRVAARQGSLSPEYAMTRVSRAHTKAADGFHDHLFQPVYTQARPLMLARLARRGALPGIDLSATDHVFVADNNSVATGWAWAKKYPHLTVTKRLRSDVYTGKTG</sequence>